<evidence type="ECO:0000256" key="1">
    <source>
        <dbReference type="SAM" id="MobiDB-lite"/>
    </source>
</evidence>
<protein>
    <submittedName>
        <fullName evidence="2">Uncharacterized protein</fullName>
    </submittedName>
</protein>
<dbReference type="STRING" id="94128.A0A2A3E6V6"/>
<reference evidence="2 3" key="1">
    <citation type="submission" date="2014-07" db="EMBL/GenBank/DDBJ databases">
        <title>Genomic and transcriptomic analysis on Apis cerana provide comprehensive insights into honey bee biology.</title>
        <authorList>
            <person name="Diao Q."/>
            <person name="Sun L."/>
            <person name="Zheng H."/>
            <person name="Zheng H."/>
            <person name="Xu S."/>
            <person name="Wang S."/>
            <person name="Zeng Z."/>
            <person name="Hu F."/>
            <person name="Su S."/>
            <person name="Wu J."/>
        </authorList>
    </citation>
    <scope>NUCLEOTIDE SEQUENCE [LARGE SCALE GENOMIC DNA]</scope>
    <source>
        <tissue evidence="2">Pupae without intestine</tissue>
    </source>
</reference>
<dbReference type="OrthoDB" id="6624193at2759"/>
<name>A0A2A3E6V6_APICC</name>
<feature type="region of interest" description="Disordered" evidence="1">
    <location>
        <begin position="1"/>
        <end position="24"/>
    </location>
</feature>
<dbReference type="EMBL" id="KZ288364">
    <property type="protein sequence ID" value="PBC26899.1"/>
    <property type="molecule type" value="Genomic_DNA"/>
</dbReference>
<dbReference type="Proteomes" id="UP000242457">
    <property type="component" value="Unassembled WGS sequence"/>
</dbReference>
<accession>A0A2A3E6V6</accession>
<sequence>MKTGPEKEESRKSESAHYEIGDITRGSCIHLDLMGTVRQSAVVVIPAERRGPEKEETWTLAPDQSGDACPFFDDVSDIKPKPIQDADNPQSRILDPGESQQSSQQLAQEHPETGTLPRSQETRKSKTKKVKSYLRKCKGALSKGDEVSTEKKRQEHCTSWYLDESHQEDVDTFHLQKQNSEFLDERIAEEASSALTTPLEDGRREPLESSPDPVTDFSKEVEAGDEANDETLARLGEDEGLASDLRRSRSSLYEDARDSMNDRECIAEESCKNDAISLETLTTEEITNLNKCDSNDTLIAEVAANGPPLVEEGKEEESEEVDGETLRALSLFGQELDSRTIIIPCIVDNPY</sequence>
<evidence type="ECO:0000313" key="3">
    <source>
        <dbReference type="Proteomes" id="UP000242457"/>
    </source>
</evidence>
<feature type="compositionally biased region" description="Basic and acidic residues" evidence="1">
    <location>
        <begin position="1"/>
        <end position="22"/>
    </location>
</feature>
<organism evidence="2 3">
    <name type="scientific">Apis cerana cerana</name>
    <name type="common">Oriental honeybee</name>
    <dbReference type="NCBI Taxonomy" id="94128"/>
    <lineage>
        <taxon>Eukaryota</taxon>
        <taxon>Metazoa</taxon>
        <taxon>Ecdysozoa</taxon>
        <taxon>Arthropoda</taxon>
        <taxon>Hexapoda</taxon>
        <taxon>Insecta</taxon>
        <taxon>Pterygota</taxon>
        <taxon>Neoptera</taxon>
        <taxon>Endopterygota</taxon>
        <taxon>Hymenoptera</taxon>
        <taxon>Apocrita</taxon>
        <taxon>Aculeata</taxon>
        <taxon>Apoidea</taxon>
        <taxon>Anthophila</taxon>
        <taxon>Apidae</taxon>
        <taxon>Apis</taxon>
    </lineage>
</organism>
<evidence type="ECO:0000313" key="2">
    <source>
        <dbReference type="EMBL" id="PBC26899.1"/>
    </source>
</evidence>
<feature type="region of interest" description="Disordered" evidence="1">
    <location>
        <begin position="187"/>
        <end position="261"/>
    </location>
</feature>
<feature type="compositionally biased region" description="Basic and acidic residues" evidence="1">
    <location>
        <begin position="244"/>
        <end position="261"/>
    </location>
</feature>
<keyword evidence="3" id="KW-1185">Reference proteome</keyword>
<gene>
    <name evidence="2" type="ORF">APICC_08947</name>
</gene>
<feature type="region of interest" description="Disordered" evidence="1">
    <location>
        <begin position="47"/>
        <end position="131"/>
    </location>
</feature>
<dbReference type="AlphaFoldDB" id="A0A2A3E6V6"/>
<feature type="compositionally biased region" description="Basic and acidic residues" evidence="1">
    <location>
        <begin position="47"/>
        <end position="57"/>
    </location>
</feature>
<proteinExistence type="predicted"/>